<proteinExistence type="inferred from homology"/>
<feature type="chain" id="PRO_5038790953" description="Probable 5-dehydro-4-deoxyglucarate dehydratase" evidence="9">
    <location>
        <begin position="21"/>
        <end position="329"/>
    </location>
</feature>
<accession>A0A9E8MMM6</accession>
<gene>
    <name evidence="10" type="ORF">OVN18_05575</name>
</gene>
<dbReference type="RefSeq" id="WP_267782527.1">
    <property type="nucleotide sequence ID" value="NZ_CP113089.1"/>
</dbReference>
<evidence type="ECO:0000256" key="3">
    <source>
        <dbReference type="ARBA" id="ARBA00007592"/>
    </source>
</evidence>
<dbReference type="EC" id="4.2.1.41" evidence="5"/>
<comment type="pathway">
    <text evidence="2 5">Carbohydrate acid metabolism; D-glucarate degradation; 2,5-dioxopentanoate from D-glucarate: step 2/2.</text>
</comment>
<dbReference type="InterPro" id="IPR017655">
    <property type="entry name" value="Dehydro-deoxyglucarate_dehyd"/>
</dbReference>
<evidence type="ECO:0000256" key="9">
    <source>
        <dbReference type="SAM" id="SignalP"/>
    </source>
</evidence>
<evidence type="ECO:0000313" key="11">
    <source>
        <dbReference type="Proteomes" id="UP001164706"/>
    </source>
</evidence>
<dbReference type="AlphaFoldDB" id="A0A9E8MMM6"/>
<dbReference type="HAMAP" id="MF_00694">
    <property type="entry name" value="KDGDH"/>
    <property type="match status" value="1"/>
</dbReference>
<feature type="binding site" evidence="8">
    <location>
        <position position="53"/>
    </location>
    <ligand>
        <name>pyruvate</name>
        <dbReference type="ChEBI" id="CHEBI:15361"/>
    </ligand>
</feature>
<sequence>MTTIAPFAFPAGVLFFPVTAFDAAGEVDAETTAAHIAAGVEAGAAGVFAACGTGEFHALGTEEYGIVIAAARTAVGGRVPLVGGVGGPLGHARACARLAAEHGAQALLVLPPYLVGGTQAGLVAYVRAILDASDLPVILYHRGTAQFTLESITELLADPRVVGIKDGVGDVALMQQFVLRARDLGRDDVTFFNGLLTAELSQAAYRAIGVDRYSSAVFAMAPEIALGSYRAYAAHDEDGQAHWLREFYGPLVRLRDTTPGYAVSLIKAGLRLGGADVGSVRAPLVDPSPEHEAELARLLAHGRALAAAATAGATTGATAGSAAPVTAGS</sequence>
<comment type="catalytic activity">
    <reaction evidence="1 5">
        <text>5-dehydro-4-deoxy-D-glucarate + H(+) = 2,5-dioxopentanoate + CO2 + H2O</text>
        <dbReference type="Rhea" id="RHEA:24608"/>
        <dbReference type="ChEBI" id="CHEBI:15377"/>
        <dbReference type="ChEBI" id="CHEBI:15378"/>
        <dbReference type="ChEBI" id="CHEBI:16526"/>
        <dbReference type="ChEBI" id="CHEBI:42819"/>
        <dbReference type="ChEBI" id="CHEBI:58136"/>
        <dbReference type="EC" id="4.2.1.41"/>
    </reaction>
</comment>
<keyword evidence="11" id="KW-1185">Reference proteome</keyword>
<evidence type="ECO:0000256" key="1">
    <source>
        <dbReference type="ARBA" id="ARBA00001446"/>
    </source>
</evidence>
<dbReference type="GO" id="GO:0047448">
    <property type="term" value="F:5-dehydro-4-deoxyglucarate dehydratase activity"/>
    <property type="evidence" value="ECO:0007669"/>
    <property type="project" value="UniProtKB-UniRule"/>
</dbReference>
<dbReference type="PIRSF" id="PIRSF001365">
    <property type="entry name" value="DHDPS"/>
    <property type="match status" value="1"/>
</dbReference>
<dbReference type="NCBIfam" id="NF002958">
    <property type="entry name" value="PRK03620.1"/>
    <property type="match status" value="1"/>
</dbReference>
<dbReference type="Gene3D" id="3.20.20.70">
    <property type="entry name" value="Aldolase class I"/>
    <property type="match status" value="1"/>
</dbReference>
<evidence type="ECO:0000256" key="7">
    <source>
        <dbReference type="PIRSR" id="PIRSR001365-1"/>
    </source>
</evidence>
<dbReference type="Proteomes" id="UP001164706">
    <property type="component" value="Chromosome"/>
</dbReference>
<comment type="similarity">
    <text evidence="3 5 6">Belongs to the DapA family.</text>
</comment>
<protein>
    <recommendedName>
        <fullName evidence="5">Probable 5-dehydro-4-deoxyglucarate dehydratase</fullName>
        <ecNumber evidence="5">4.2.1.41</ecNumber>
    </recommendedName>
    <alternativeName>
        <fullName evidence="5">5-keto-4-deoxy-glucarate dehydratase</fullName>
        <shortName evidence="5">KDGDH</shortName>
    </alternativeName>
</protein>
<dbReference type="Pfam" id="PF00701">
    <property type="entry name" value="DHDPS"/>
    <property type="match status" value="1"/>
</dbReference>
<dbReference type="EMBL" id="CP113089">
    <property type="protein sequence ID" value="WAB82470.1"/>
    <property type="molecule type" value="Genomic_DNA"/>
</dbReference>
<dbReference type="KEGG" id="mdb:OVN18_05575"/>
<name>A0A9E8MMM6_9MICO</name>
<dbReference type="PANTHER" id="PTHR12128">
    <property type="entry name" value="DIHYDRODIPICOLINATE SYNTHASE"/>
    <property type="match status" value="1"/>
</dbReference>
<evidence type="ECO:0000256" key="6">
    <source>
        <dbReference type="PIRNR" id="PIRNR001365"/>
    </source>
</evidence>
<evidence type="ECO:0000256" key="4">
    <source>
        <dbReference type="ARBA" id="ARBA00023239"/>
    </source>
</evidence>
<feature type="active site" description="Schiff-base intermediate with substrate" evidence="7">
    <location>
        <position position="165"/>
    </location>
</feature>
<dbReference type="PANTHER" id="PTHR12128:SF19">
    <property type="entry name" value="5-DEHYDRO-4-DEOXYGLUCARATE DEHYDRATASE 2-RELATED"/>
    <property type="match status" value="1"/>
</dbReference>
<keyword evidence="4 5" id="KW-0456">Lyase</keyword>
<dbReference type="GO" id="GO:0008840">
    <property type="term" value="F:4-hydroxy-tetrahydrodipicolinate synthase activity"/>
    <property type="evidence" value="ECO:0007669"/>
    <property type="project" value="TreeGrafter"/>
</dbReference>
<dbReference type="InterPro" id="IPR002220">
    <property type="entry name" value="DapA-like"/>
</dbReference>
<evidence type="ECO:0000256" key="2">
    <source>
        <dbReference type="ARBA" id="ARBA00004983"/>
    </source>
</evidence>
<evidence type="ECO:0000313" key="10">
    <source>
        <dbReference type="EMBL" id="WAB82470.1"/>
    </source>
</evidence>
<keyword evidence="9" id="KW-0732">Signal</keyword>
<reference evidence="10" key="1">
    <citation type="submission" date="2022-11" db="EMBL/GenBank/DDBJ databases">
        <title>Description of Microcella daejonensis nov. sp, isolated from riverside soil.</title>
        <authorList>
            <person name="Molina K.M."/>
            <person name="Kim S.B."/>
        </authorList>
    </citation>
    <scope>NUCLEOTIDE SEQUENCE</scope>
    <source>
        <strain evidence="10">MMS21-STM12</strain>
    </source>
</reference>
<feature type="active site" description="Proton donor/acceptor" evidence="7">
    <location>
        <position position="140"/>
    </location>
</feature>
<dbReference type="InterPro" id="IPR013785">
    <property type="entry name" value="Aldolase_TIM"/>
</dbReference>
<dbReference type="SMART" id="SM01130">
    <property type="entry name" value="DHDPS"/>
    <property type="match status" value="1"/>
</dbReference>
<organism evidence="10 11">
    <name type="scientific">Microcella daejeonensis</name>
    <dbReference type="NCBI Taxonomy" id="2994971"/>
    <lineage>
        <taxon>Bacteria</taxon>
        <taxon>Bacillati</taxon>
        <taxon>Actinomycetota</taxon>
        <taxon>Actinomycetes</taxon>
        <taxon>Micrococcales</taxon>
        <taxon>Microbacteriaceae</taxon>
        <taxon>Microcella</taxon>
    </lineage>
</organism>
<feature type="signal peptide" evidence="9">
    <location>
        <begin position="1"/>
        <end position="20"/>
    </location>
</feature>
<dbReference type="GO" id="GO:0042838">
    <property type="term" value="P:D-glucarate catabolic process"/>
    <property type="evidence" value="ECO:0007669"/>
    <property type="project" value="UniProtKB-UniRule"/>
</dbReference>
<dbReference type="SUPFAM" id="SSF51569">
    <property type="entry name" value="Aldolase"/>
    <property type="match status" value="1"/>
</dbReference>
<evidence type="ECO:0000256" key="8">
    <source>
        <dbReference type="PIRSR" id="PIRSR001365-2"/>
    </source>
</evidence>
<evidence type="ECO:0000256" key="5">
    <source>
        <dbReference type="HAMAP-Rule" id="MF_00694"/>
    </source>
</evidence>